<dbReference type="AlphaFoldDB" id="A0A286H6S9"/>
<evidence type="ECO:0000313" key="2">
    <source>
        <dbReference type="Proteomes" id="UP000219482"/>
    </source>
</evidence>
<sequence>MTDVLAPDLPATVQANAWTGETPAAGPLGRESVRWALQRHGESLPRLLAPEAPADPRDWRDPRVGWGLVLPDDDALADDVKARGEDAPEPLRALLASRPGSPVLRYRPSPSTRFTHLRRYYETHGAQDIALSASARGIREGALPRYLLIHGGPDVIPWEFQYLLNQACAVGRLTLTGAALERYVEALIGGWPNSTARSTSSVVWAVDHGPEDISHLMRETIAARIQAGLAGDGEIGARYLDGSAGDATRIRLCEALADGHPGLVVTTSHGKTGPLSDPQEMLRDLGLPVDGEYGTVDPVTVLDAWEPDGAIWYAHACCSAGSDGSSIFSGLMDPGSQVERLLTGIAALGAHVAPLPEALLGAPKPLRAFVGHVEPTFDWTISHPDTGQPLTMSIKEAFYDHLFQPEPLGLALREPYRHVGEFYGQRDAAYRAFDRGEDVEAVAMVTQLAARDRQSMVILGDPTVVLPPLPSTATGG</sequence>
<dbReference type="OrthoDB" id="3078209at2"/>
<keyword evidence="2" id="KW-1185">Reference proteome</keyword>
<protein>
    <submittedName>
        <fullName evidence="1">Uncharacterized protein</fullName>
    </submittedName>
</protein>
<dbReference type="EMBL" id="OCNK01000007">
    <property type="protein sequence ID" value="SOE03461.1"/>
    <property type="molecule type" value="Genomic_DNA"/>
</dbReference>
<dbReference type="RefSeq" id="WP_097185881.1">
    <property type="nucleotide sequence ID" value="NZ_OCNK01000007.1"/>
</dbReference>
<reference evidence="2" key="1">
    <citation type="submission" date="2017-09" db="EMBL/GenBank/DDBJ databases">
        <authorList>
            <person name="Varghese N."/>
            <person name="Submissions S."/>
        </authorList>
    </citation>
    <scope>NUCLEOTIDE SEQUENCE [LARGE SCALE GENOMIC DNA]</scope>
    <source>
        <strain evidence="2">DSM 44270</strain>
    </source>
</reference>
<proteinExistence type="predicted"/>
<gene>
    <name evidence="1" type="ORF">SAMN06272739_4183</name>
</gene>
<organism evidence="1 2">
    <name type="scientific">Blastococcus haudaquaticus</name>
    <dbReference type="NCBI Taxonomy" id="1938745"/>
    <lineage>
        <taxon>Bacteria</taxon>
        <taxon>Bacillati</taxon>
        <taxon>Actinomycetota</taxon>
        <taxon>Actinomycetes</taxon>
        <taxon>Geodermatophilales</taxon>
        <taxon>Geodermatophilaceae</taxon>
        <taxon>Blastococcus</taxon>
    </lineage>
</organism>
<accession>A0A286H6S9</accession>
<dbReference type="Proteomes" id="UP000219482">
    <property type="component" value="Unassembled WGS sequence"/>
</dbReference>
<evidence type="ECO:0000313" key="1">
    <source>
        <dbReference type="EMBL" id="SOE03461.1"/>
    </source>
</evidence>
<name>A0A286H6S9_9ACTN</name>